<keyword evidence="1" id="KW-1133">Transmembrane helix</keyword>
<keyword evidence="1" id="KW-0472">Membrane</keyword>
<accession>A0A6G0U1Y7</accession>
<name>A0A6G0U1Y7_APHGL</name>
<dbReference type="AlphaFoldDB" id="A0A6G0U1Y7"/>
<organism evidence="2 3">
    <name type="scientific">Aphis glycines</name>
    <name type="common">Soybean aphid</name>
    <dbReference type="NCBI Taxonomy" id="307491"/>
    <lineage>
        <taxon>Eukaryota</taxon>
        <taxon>Metazoa</taxon>
        <taxon>Ecdysozoa</taxon>
        <taxon>Arthropoda</taxon>
        <taxon>Hexapoda</taxon>
        <taxon>Insecta</taxon>
        <taxon>Pterygota</taxon>
        <taxon>Neoptera</taxon>
        <taxon>Paraneoptera</taxon>
        <taxon>Hemiptera</taxon>
        <taxon>Sternorrhyncha</taxon>
        <taxon>Aphidomorpha</taxon>
        <taxon>Aphidoidea</taxon>
        <taxon>Aphididae</taxon>
        <taxon>Aphidini</taxon>
        <taxon>Aphis</taxon>
        <taxon>Aphis</taxon>
    </lineage>
</organism>
<proteinExistence type="predicted"/>
<evidence type="ECO:0000313" key="3">
    <source>
        <dbReference type="Proteomes" id="UP000475862"/>
    </source>
</evidence>
<dbReference type="EMBL" id="VYZN01000009">
    <property type="protein sequence ID" value="KAE9542800.1"/>
    <property type="molecule type" value="Genomic_DNA"/>
</dbReference>
<feature type="non-terminal residue" evidence="2">
    <location>
        <position position="1"/>
    </location>
</feature>
<gene>
    <name evidence="2" type="ORF">AGLY_002711</name>
</gene>
<dbReference type="Proteomes" id="UP000475862">
    <property type="component" value="Unassembled WGS sequence"/>
</dbReference>
<keyword evidence="1" id="KW-0812">Transmembrane</keyword>
<evidence type="ECO:0000256" key="1">
    <source>
        <dbReference type="SAM" id="Phobius"/>
    </source>
</evidence>
<comment type="caution">
    <text evidence="2">The sequence shown here is derived from an EMBL/GenBank/DDBJ whole genome shotgun (WGS) entry which is preliminary data.</text>
</comment>
<evidence type="ECO:0000313" key="2">
    <source>
        <dbReference type="EMBL" id="KAE9542800.1"/>
    </source>
</evidence>
<sequence length="252" mass="30052">TRSLALNNIYRKFSQSPTSLCIIIYNKKKNVSYIIIKPEFISLFHFQKCKWIKIIDVAENLTIVVCPSYNINTTCTIKYIIIHCALFFKEKCQIPDNLITQHNIILIVLYYTLSLYYHKKEPRKLFYKTVLYNKYNHSKKKMIKIDVSKVRNNEPEQPSINLLIYYELIHTILCHVTSVIDVDLQINNIRLFLEKIFLFNISSALFLMCTFIYMLLCYYKNGKQTLIWKIELKKQLQATIPQQKYLMGWSFN</sequence>
<protein>
    <submittedName>
        <fullName evidence="2">Uncharacterized protein</fullName>
    </submittedName>
</protein>
<reference evidence="2 3" key="1">
    <citation type="submission" date="2019-08" db="EMBL/GenBank/DDBJ databases">
        <title>The genome of the soybean aphid Biotype 1, its phylome, world population structure and adaptation to the North American continent.</title>
        <authorList>
            <person name="Giordano R."/>
            <person name="Donthu R.K."/>
            <person name="Hernandez A.G."/>
            <person name="Wright C.L."/>
            <person name="Zimin A.V."/>
        </authorList>
    </citation>
    <scope>NUCLEOTIDE SEQUENCE [LARGE SCALE GENOMIC DNA]</scope>
    <source>
        <tissue evidence="2">Whole aphids</tissue>
    </source>
</reference>
<feature type="transmembrane region" description="Helical" evidence="1">
    <location>
        <begin position="196"/>
        <end position="219"/>
    </location>
</feature>
<keyword evidence="3" id="KW-1185">Reference proteome</keyword>